<accession>A0AAD6SNV8</accession>
<keyword evidence="3" id="KW-1185">Reference proteome</keyword>
<sequence>RRVFLAPRSPHAYTAACGARPLHRMPKGARDGVAGPVCAGPLHPPSPSSLVLLIHRRPRSSSPPLSPCILRPTRIKRGVVPAVGIECRMCADAQPLVLVHPRLRLSPLAPHPPSRVPRPLVAPYTTPAPPESSGASDSARMPRPTKRSERGLESNVAQLIEVEYTELKT</sequence>
<feature type="region of interest" description="Disordered" evidence="1">
    <location>
        <begin position="107"/>
        <end position="155"/>
    </location>
</feature>
<comment type="caution">
    <text evidence="2">The sequence shown here is derived from an EMBL/GenBank/DDBJ whole genome shotgun (WGS) entry which is preliminary data.</text>
</comment>
<name>A0AAD6SNV8_9AGAR</name>
<evidence type="ECO:0000256" key="1">
    <source>
        <dbReference type="SAM" id="MobiDB-lite"/>
    </source>
</evidence>
<evidence type="ECO:0000313" key="2">
    <source>
        <dbReference type="EMBL" id="KAJ7030930.1"/>
    </source>
</evidence>
<reference evidence="2" key="1">
    <citation type="submission" date="2023-03" db="EMBL/GenBank/DDBJ databases">
        <title>Massive genome expansion in bonnet fungi (Mycena s.s.) driven by repeated elements and novel gene families across ecological guilds.</title>
        <authorList>
            <consortium name="Lawrence Berkeley National Laboratory"/>
            <person name="Harder C.B."/>
            <person name="Miyauchi S."/>
            <person name="Viragh M."/>
            <person name="Kuo A."/>
            <person name="Thoen E."/>
            <person name="Andreopoulos B."/>
            <person name="Lu D."/>
            <person name="Skrede I."/>
            <person name="Drula E."/>
            <person name="Henrissat B."/>
            <person name="Morin E."/>
            <person name="Kohler A."/>
            <person name="Barry K."/>
            <person name="LaButti K."/>
            <person name="Morin E."/>
            <person name="Salamov A."/>
            <person name="Lipzen A."/>
            <person name="Mereny Z."/>
            <person name="Hegedus B."/>
            <person name="Baldrian P."/>
            <person name="Stursova M."/>
            <person name="Weitz H."/>
            <person name="Taylor A."/>
            <person name="Grigoriev I.V."/>
            <person name="Nagy L.G."/>
            <person name="Martin F."/>
            <person name="Kauserud H."/>
        </authorList>
    </citation>
    <scope>NUCLEOTIDE SEQUENCE</scope>
    <source>
        <strain evidence="2">CBHHK200</strain>
    </source>
</reference>
<dbReference type="AlphaFoldDB" id="A0AAD6SNV8"/>
<protein>
    <submittedName>
        <fullName evidence="2">Uncharacterized protein</fullName>
    </submittedName>
</protein>
<proteinExistence type="predicted"/>
<dbReference type="Proteomes" id="UP001218188">
    <property type="component" value="Unassembled WGS sequence"/>
</dbReference>
<feature type="non-terminal residue" evidence="2">
    <location>
        <position position="169"/>
    </location>
</feature>
<evidence type="ECO:0000313" key="3">
    <source>
        <dbReference type="Proteomes" id="UP001218188"/>
    </source>
</evidence>
<organism evidence="2 3">
    <name type="scientific">Mycena alexandri</name>
    <dbReference type="NCBI Taxonomy" id="1745969"/>
    <lineage>
        <taxon>Eukaryota</taxon>
        <taxon>Fungi</taxon>
        <taxon>Dikarya</taxon>
        <taxon>Basidiomycota</taxon>
        <taxon>Agaricomycotina</taxon>
        <taxon>Agaricomycetes</taxon>
        <taxon>Agaricomycetidae</taxon>
        <taxon>Agaricales</taxon>
        <taxon>Marasmiineae</taxon>
        <taxon>Mycenaceae</taxon>
        <taxon>Mycena</taxon>
    </lineage>
</organism>
<gene>
    <name evidence="2" type="ORF">C8F04DRAFT_1112327</name>
</gene>
<dbReference type="EMBL" id="JARJCM010000086">
    <property type="protein sequence ID" value="KAJ7030930.1"/>
    <property type="molecule type" value="Genomic_DNA"/>
</dbReference>